<proteinExistence type="predicted"/>
<dbReference type="PANTHER" id="PTHR14614:SF123">
    <property type="entry name" value="OS04G0645500 PROTEIN"/>
    <property type="match status" value="1"/>
</dbReference>
<dbReference type="SUPFAM" id="SSF53335">
    <property type="entry name" value="S-adenosyl-L-methionine-dependent methyltransferases"/>
    <property type="match status" value="1"/>
</dbReference>
<sequence>MLREIDIGDKTIVIHEQVDFEDEVGATVWDCALVLAHYLEVLSPQHLRGKRTIELGSGTGLVGLVAAAMGAKVLLTDLPKLVPGLRRNVEANDLTHCTRVQALPWGESCEEQEPRFDLVLLADCLYDSSTTDKLVETLLSLTHPQTEVLLAHELRDTSAECFDKLRGKGICWKEIPHEQLHPEWICDEIKIFKLTMPTVPQPSC</sequence>
<gene>
    <name evidence="1" type="ORF">CYMTET_5913</name>
</gene>
<name>A0AAE0LIY3_9CHLO</name>
<dbReference type="PANTHER" id="PTHR14614">
    <property type="entry name" value="HEPATOCELLULAR CARCINOMA-ASSOCIATED ANTIGEN"/>
    <property type="match status" value="1"/>
</dbReference>
<evidence type="ECO:0008006" key="3">
    <source>
        <dbReference type="Google" id="ProtNLM"/>
    </source>
</evidence>
<reference evidence="1 2" key="1">
    <citation type="journal article" date="2015" name="Genome Biol. Evol.">
        <title>Comparative Genomics of a Bacterivorous Green Alga Reveals Evolutionary Causalities and Consequences of Phago-Mixotrophic Mode of Nutrition.</title>
        <authorList>
            <person name="Burns J.A."/>
            <person name="Paasch A."/>
            <person name="Narechania A."/>
            <person name="Kim E."/>
        </authorList>
    </citation>
    <scope>NUCLEOTIDE SEQUENCE [LARGE SCALE GENOMIC DNA]</scope>
    <source>
        <strain evidence="1 2">PLY_AMNH</strain>
    </source>
</reference>
<organism evidence="1 2">
    <name type="scientific">Cymbomonas tetramitiformis</name>
    <dbReference type="NCBI Taxonomy" id="36881"/>
    <lineage>
        <taxon>Eukaryota</taxon>
        <taxon>Viridiplantae</taxon>
        <taxon>Chlorophyta</taxon>
        <taxon>Pyramimonadophyceae</taxon>
        <taxon>Pyramimonadales</taxon>
        <taxon>Pyramimonadaceae</taxon>
        <taxon>Cymbomonas</taxon>
    </lineage>
</organism>
<dbReference type="InterPro" id="IPR019410">
    <property type="entry name" value="Methyltransf_16"/>
</dbReference>
<evidence type="ECO:0000313" key="2">
    <source>
        <dbReference type="Proteomes" id="UP001190700"/>
    </source>
</evidence>
<dbReference type="AlphaFoldDB" id="A0AAE0LIY3"/>
<comment type="caution">
    <text evidence="1">The sequence shown here is derived from an EMBL/GenBank/DDBJ whole genome shotgun (WGS) entry which is preliminary data.</text>
</comment>
<accession>A0AAE0LIY3</accession>
<dbReference type="Proteomes" id="UP001190700">
    <property type="component" value="Unassembled WGS sequence"/>
</dbReference>
<dbReference type="Pfam" id="PF10294">
    <property type="entry name" value="Methyltransf_16"/>
    <property type="match status" value="1"/>
</dbReference>
<dbReference type="Gene3D" id="3.40.50.150">
    <property type="entry name" value="Vaccinia Virus protein VP39"/>
    <property type="match status" value="1"/>
</dbReference>
<dbReference type="InterPro" id="IPR029063">
    <property type="entry name" value="SAM-dependent_MTases_sf"/>
</dbReference>
<dbReference type="EMBL" id="LGRX02001232">
    <property type="protein sequence ID" value="KAK3286535.1"/>
    <property type="molecule type" value="Genomic_DNA"/>
</dbReference>
<keyword evidence="2" id="KW-1185">Reference proteome</keyword>
<protein>
    <recommendedName>
        <fullName evidence="3">Protein-lysine methyltransferase METTL21D-like</fullName>
    </recommendedName>
</protein>
<evidence type="ECO:0000313" key="1">
    <source>
        <dbReference type="EMBL" id="KAK3286535.1"/>
    </source>
</evidence>